<keyword evidence="3" id="KW-0540">Nuclease</keyword>
<dbReference type="NCBIfam" id="TIGR00228">
    <property type="entry name" value="ruvC"/>
    <property type="match status" value="1"/>
</dbReference>
<dbReference type="InterPro" id="IPR002176">
    <property type="entry name" value="X-over_junc_endoDNase_RuvC"/>
</dbReference>
<keyword evidence="7" id="KW-0378">Hydrolase</keyword>
<reference evidence="12" key="1">
    <citation type="submission" date="2019-10" db="EMBL/GenBank/DDBJ databases">
        <title>Metagenomic sequencing of thiosulfate-disproportionating enrichment culture.</title>
        <authorList>
            <person name="Umezawa K."/>
            <person name="Kojima H."/>
            <person name="Fukui M."/>
        </authorList>
    </citation>
    <scope>NUCLEOTIDE SEQUENCE</scope>
    <source>
        <strain evidence="12">45J</strain>
    </source>
</reference>
<keyword evidence="4" id="KW-0479">Metal-binding</keyword>
<name>A0A5J4L3X3_9ZZZZ</name>
<keyword evidence="11" id="KW-0234">DNA repair</keyword>
<evidence type="ECO:0000256" key="11">
    <source>
        <dbReference type="ARBA" id="ARBA00023204"/>
    </source>
</evidence>
<dbReference type="PANTHER" id="PTHR30194">
    <property type="entry name" value="CROSSOVER JUNCTION ENDODEOXYRIBONUCLEASE RUVC"/>
    <property type="match status" value="1"/>
</dbReference>
<dbReference type="PRINTS" id="PR00696">
    <property type="entry name" value="RSOLVASERUVC"/>
</dbReference>
<dbReference type="PANTHER" id="PTHR30194:SF3">
    <property type="entry name" value="CROSSOVER JUNCTION ENDODEOXYRIBONUCLEASE RUVC"/>
    <property type="match status" value="1"/>
</dbReference>
<keyword evidence="8" id="KW-0460">Magnesium</keyword>
<sequence length="171" mass="18886">MRILGIDPGSIKCGYGLIEATTPNPSLFYLSSGRIILSARKPLHIRLQELYTSLIDVISEYKPDEIVIEKIFFAKSVRVALSLGHTRGVVLLAASLTGIPIYEYSALEVKKAVVGYGRADKNQVQKLVKEILNIKHLLSSDSADAIALAICHANTKQIQHPSPIYRFTKQI</sequence>
<evidence type="ECO:0000256" key="8">
    <source>
        <dbReference type="ARBA" id="ARBA00022842"/>
    </source>
</evidence>
<comment type="caution">
    <text evidence="12">The sequence shown here is derived from an EMBL/GenBank/DDBJ whole genome shotgun (WGS) entry which is preliminary data.</text>
</comment>
<dbReference type="GO" id="GO:0006281">
    <property type="term" value="P:DNA repair"/>
    <property type="evidence" value="ECO:0007669"/>
    <property type="project" value="UniProtKB-KW"/>
</dbReference>
<proteinExistence type="inferred from homology"/>
<protein>
    <submittedName>
        <fullName evidence="12">Crossover junction endodeoxyribonuclease RuvC</fullName>
    </submittedName>
</protein>
<dbReference type="CDD" id="cd16962">
    <property type="entry name" value="RuvC"/>
    <property type="match status" value="1"/>
</dbReference>
<dbReference type="GO" id="GO:0008821">
    <property type="term" value="F:crossover junction DNA endonuclease activity"/>
    <property type="evidence" value="ECO:0007669"/>
    <property type="project" value="InterPro"/>
</dbReference>
<evidence type="ECO:0000256" key="5">
    <source>
        <dbReference type="ARBA" id="ARBA00022759"/>
    </source>
</evidence>
<evidence type="ECO:0000256" key="9">
    <source>
        <dbReference type="ARBA" id="ARBA00023125"/>
    </source>
</evidence>
<accession>A0A5J4L3X3</accession>
<evidence type="ECO:0000256" key="6">
    <source>
        <dbReference type="ARBA" id="ARBA00022763"/>
    </source>
</evidence>
<organism evidence="12">
    <name type="scientific">hot springs metagenome</name>
    <dbReference type="NCBI Taxonomy" id="433727"/>
    <lineage>
        <taxon>unclassified sequences</taxon>
        <taxon>metagenomes</taxon>
        <taxon>ecological metagenomes</taxon>
    </lineage>
</organism>
<keyword evidence="9" id="KW-0238">DNA-binding</keyword>
<keyword evidence="6" id="KW-0227">DNA damage</keyword>
<dbReference type="InterPro" id="IPR036397">
    <property type="entry name" value="RNaseH_sf"/>
</dbReference>
<comment type="similarity">
    <text evidence="1">Belongs to the RuvC family.</text>
</comment>
<evidence type="ECO:0000256" key="3">
    <source>
        <dbReference type="ARBA" id="ARBA00022722"/>
    </source>
</evidence>
<dbReference type="InterPro" id="IPR012337">
    <property type="entry name" value="RNaseH-like_sf"/>
</dbReference>
<dbReference type="GO" id="GO:0006310">
    <property type="term" value="P:DNA recombination"/>
    <property type="evidence" value="ECO:0007669"/>
    <property type="project" value="UniProtKB-KW"/>
</dbReference>
<dbReference type="PROSITE" id="PS01321">
    <property type="entry name" value="RUVC"/>
    <property type="match status" value="1"/>
</dbReference>
<keyword evidence="5" id="KW-0255">Endonuclease</keyword>
<dbReference type="GO" id="GO:0003677">
    <property type="term" value="F:DNA binding"/>
    <property type="evidence" value="ECO:0007669"/>
    <property type="project" value="UniProtKB-KW"/>
</dbReference>
<dbReference type="Gene3D" id="3.30.420.10">
    <property type="entry name" value="Ribonuclease H-like superfamily/Ribonuclease H"/>
    <property type="match status" value="1"/>
</dbReference>
<dbReference type="InterPro" id="IPR020563">
    <property type="entry name" value="X-over_junc_endoDNase_Mg_BS"/>
</dbReference>
<dbReference type="FunFam" id="3.30.420.10:FF:000002">
    <property type="entry name" value="Crossover junction endodeoxyribonuclease RuvC"/>
    <property type="match status" value="1"/>
</dbReference>
<evidence type="ECO:0000256" key="1">
    <source>
        <dbReference type="ARBA" id="ARBA00009518"/>
    </source>
</evidence>
<keyword evidence="10" id="KW-0233">DNA recombination</keyword>
<keyword evidence="2" id="KW-0963">Cytoplasm</keyword>
<dbReference type="AlphaFoldDB" id="A0A5J4L3X3"/>
<evidence type="ECO:0000256" key="2">
    <source>
        <dbReference type="ARBA" id="ARBA00022490"/>
    </source>
</evidence>
<dbReference type="HAMAP" id="MF_00034">
    <property type="entry name" value="RuvC"/>
    <property type="match status" value="1"/>
</dbReference>
<dbReference type="EMBL" id="BLAB01000001">
    <property type="protein sequence ID" value="GER93952.1"/>
    <property type="molecule type" value="Genomic_DNA"/>
</dbReference>
<dbReference type="Pfam" id="PF02075">
    <property type="entry name" value="RuvC"/>
    <property type="match status" value="1"/>
</dbReference>
<dbReference type="SUPFAM" id="SSF53098">
    <property type="entry name" value="Ribonuclease H-like"/>
    <property type="match status" value="1"/>
</dbReference>
<evidence type="ECO:0000256" key="4">
    <source>
        <dbReference type="ARBA" id="ARBA00022723"/>
    </source>
</evidence>
<dbReference type="GO" id="GO:0046872">
    <property type="term" value="F:metal ion binding"/>
    <property type="evidence" value="ECO:0007669"/>
    <property type="project" value="UniProtKB-KW"/>
</dbReference>
<evidence type="ECO:0000313" key="12">
    <source>
        <dbReference type="EMBL" id="GER93952.1"/>
    </source>
</evidence>
<evidence type="ECO:0000256" key="10">
    <source>
        <dbReference type="ARBA" id="ARBA00023172"/>
    </source>
</evidence>
<evidence type="ECO:0000256" key="7">
    <source>
        <dbReference type="ARBA" id="ARBA00022801"/>
    </source>
</evidence>
<gene>
    <name evidence="12" type="ORF">A45J_1710</name>
</gene>